<evidence type="ECO:0000313" key="2">
    <source>
        <dbReference type="Proteomes" id="UP000503162"/>
    </source>
</evidence>
<proteinExistence type="predicted"/>
<gene>
    <name evidence="1" type="ORF">G9Q37_17905</name>
</gene>
<keyword evidence="2" id="KW-1185">Reference proteome</keyword>
<dbReference type="Proteomes" id="UP000503162">
    <property type="component" value="Chromosome"/>
</dbReference>
<reference evidence="1 2" key="1">
    <citation type="submission" date="2020-03" db="EMBL/GenBank/DDBJ databases">
        <title>Hydrogenophaga sp. nov. isolated from cyanobacterial mat.</title>
        <authorList>
            <person name="Thorat V."/>
            <person name="Kirdat K."/>
            <person name="Tiwarekar B."/>
            <person name="Costa E.D."/>
            <person name="Yadav A."/>
        </authorList>
    </citation>
    <scope>NUCLEOTIDE SEQUENCE [LARGE SCALE GENOMIC DNA]</scope>
    <source>
        <strain evidence="1 2">BA0156</strain>
    </source>
</reference>
<organism evidence="1 2">
    <name type="scientific">Hydrogenophaga crocea</name>
    <dbReference type="NCBI Taxonomy" id="2716225"/>
    <lineage>
        <taxon>Bacteria</taxon>
        <taxon>Pseudomonadati</taxon>
        <taxon>Pseudomonadota</taxon>
        <taxon>Betaproteobacteria</taxon>
        <taxon>Burkholderiales</taxon>
        <taxon>Comamonadaceae</taxon>
        <taxon>Hydrogenophaga</taxon>
    </lineage>
</organism>
<dbReference type="Gene3D" id="3.30.1460.10">
    <property type="match status" value="1"/>
</dbReference>
<accession>A0A6G8ILJ2</accession>
<dbReference type="EMBL" id="CP049989">
    <property type="protein sequence ID" value="QIM53896.1"/>
    <property type="molecule type" value="Genomic_DNA"/>
</dbReference>
<evidence type="ECO:0008006" key="3">
    <source>
        <dbReference type="Google" id="ProtNLM"/>
    </source>
</evidence>
<name>A0A6G8ILJ2_9BURK</name>
<dbReference type="KEGG" id="hcz:G9Q37_17905"/>
<dbReference type="Pfam" id="PF05932">
    <property type="entry name" value="CesT"/>
    <property type="match status" value="1"/>
</dbReference>
<dbReference type="GO" id="GO:0030254">
    <property type="term" value="P:protein secretion by the type III secretion system"/>
    <property type="evidence" value="ECO:0007669"/>
    <property type="project" value="InterPro"/>
</dbReference>
<dbReference type="RefSeq" id="WP_166229346.1">
    <property type="nucleotide sequence ID" value="NZ_CP049989.1"/>
</dbReference>
<dbReference type="AlphaFoldDB" id="A0A6G8ILJ2"/>
<dbReference type="InterPro" id="IPR010261">
    <property type="entry name" value="Tir_chaperone"/>
</dbReference>
<evidence type="ECO:0000313" key="1">
    <source>
        <dbReference type="EMBL" id="QIM53896.1"/>
    </source>
</evidence>
<protein>
    <recommendedName>
        <fullName evidence="3">Molecular chaperone Tir</fullName>
    </recommendedName>
</protein>
<sequence>MTPEQFRELCRDASRALGLADVEALFESRDTVLDGVKVGSFHDEAADPDGVFCYVDLGPIGPHARPVELMEEILALNLSLDGAMGEVIGMERESRHLVLRARLSEQQGALDAHELAECLRHYAALANDLFERVLIGVERAG</sequence>